<dbReference type="STRING" id="1513896.SAMN05660841_01563"/>
<evidence type="ECO:0000256" key="6">
    <source>
        <dbReference type="ARBA" id="ARBA00023237"/>
    </source>
</evidence>
<evidence type="ECO:0000256" key="8">
    <source>
        <dbReference type="SAM" id="SignalP"/>
    </source>
</evidence>
<comment type="subcellular location">
    <subcellularLocation>
        <location evidence="1 7">Cell outer membrane</location>
        <topology evidence="1 7">Multi-pass membrane protein</topology>
    </subcellularLocation>
</comment>
<dbReference type="SUPFAM" id="SSF56935">
    <property type="entry name" value="Porins"/>
    <property type="match status" value="1"/>
</dbReference>
<evidence type="ECO:0000256" key="5">
    <source>
        <dbReference type="ARBA" id="ARBA00023136"/>
    </source>
</evidence>
<name>A0A1T5CS74_9SPHI</name>
<proteinExistence type="inferred from homology"/>
<dbReference type="GO" id="GO:0009279">
    <property type="term" value="C:cell outer membrane"/>
    <property type="evidence" value="ECO:0007669"/>
    <property type="project" value="UniProtKB-SubCell"/>
</dbReference>
<dbReference type="Proteomes" id="UP000190150">
    <property type="component" value="Unassembled WGS sequence"/>
</dbReference>
<dbReference type="InterPro" id="IPR023996">
    <property type="entry name" value="TonB-dep_OMP_SusC/RagA"/>
</dbReference>
<keyword evidence="11" id="KW-1185">Reference proteome</keyword>
<evidence type="ECO:0000259" key="9">
    <source>
        <dbReference type="Pfam" id="PF07715"/>
    </source>
</evidence>
<evidence type="ECO:0000256" key="1">
    <source>
        <dbReference type="ARBA" id="ARBA00004571"/>
    </source>
</evidence>
<feature type="signal peptide" evidence="8">
    <location>
        <begin position="1"/>
        <end position="37"/>
    </location>
</feature>
<sequence>MRSKISTYNRSIPFFNWKLGLALTLIGTPLSAQFAMAAESSSSTITTVPILQSTISGKVVDAEGKPIAGVTVNEKGTNNSTSTNNNGTYTLKVNSTSVTLVVRFMGYQTIEVKGTNAGLITLSADEDLLEEVVVVAYGSQKRANVTTAVTQVDKKVLENRPSPSIANMLQGAAPGLVVTRNSGRPGAQGLNLQIRGASSANGTTPPLYVIDGVLSSESAFTAINPSDIENISVLKDAGATAIYGTDGAGGAVLITTKAGRSGQSRISFNSNLGVQRPGNIPKRLSLIDEMNYVNLARQNAGVGAEYSPEDLNYAVNGPTFVLGSNGQWRTYNQESLIDQVVQKKYNIYNNNLQFSGGNESVTYLASLGHMSQNGMFKVGEDKYGRLNGRVNLSAKVNQYLKLDIRSAYVKEDTDNPQDGGYGIDGGGNGILRQFYSSRMRFPIYNEDGTYYRSGTSSAFGYALLKDGGFNRDRQTNYINNFTATFNNFIDGLDIRLIYGREDRIRENRNFRRTVTYYSGPTPSTSSQLNNPNNYSVTNYNWLKENAQVIADYKFSLNNSHNFHVMGGFQWDHYKYKNVFASTKGLYVNDNPSLNFTSDPLNKSNSQGSEEEVKQAFFGRLTYNYKEKYLFETTIRRDESSRLTPGNRVNIFPSFSAGWNISKEDWFEGMSKTINDLKLRGSWGKVGLQKGIGYYDHIAMLGTGTNVLLGDTRQTYSFQNMIPGTEMGWETVEDRNVGLDFSLLNRKLTGSFDYYNKFNNNMFVSINYPATIGINVPKSNDARLKAWGWEFGLAYKDKTASDFSYNVGVSLADNRNRLIDFRGNGNIINSGINATVEGYALNSIWGYKTDGYFQSQEEVDKAPKYTRILNKTGVPGIGDIRYVDIDGDGEITPGKNIIGDTGDLVYLGDTNPRYQFGINADFSYKNFDFTFFIQGIGKRNLKPSNELIQPQLYSYYLPMSFHMDYWTEDNRDAAFPRPYLEGNHNFVNSEKWFVSGAYARLKNVQLGYTLNKQNFAKLPFSRVRVYVSGEDLLTVSKLGIFKGAIDPEIRPEDNKISPYPFATTISFGLNIDL</sequence>
<protein>
    <submittedName>
        <fullName evidence="10">TonB-linked outer membrane protein, SusC/RagA family</fullName>
    </submittedName>
</protein>
<dbReference type="InterPro" id="IPR008969">
    <property type="entry name" value="CarboxyPept-like_regulatory"/>
</dbReference>
<evidence type="ECO:0000256" key="7">
    <source>
        <dbReference type="PROSITE-ProRule" id="PRU01360"/>
    </source>
</evidence>
<evidence type="ECO:0000256" key="3">
    <source>
        <dbReference type="ARBA" id="ARBA00022452"/>
    </source>
</evidence>
<feature type="domain" description="TonB-dependent receptor plug" evidence="9">
    <location>
        <begin position="143"/>
        <end position="251"/>
    </location>
</feature>
<evidence type="ECO:0000256" key="2">
    <source>
        <dbReference type="ARBA" id="ARBA00022448"/>
    </source>
</evidence>
<dbReference type="Gene3D" id="2.60.40.1120">
    <property type="entry name" value="Carboxypeptidase-like, regulatory domain"/>
    <property type="match status" value="1"/>
</dbReference>
<dbReference type="RefSeq" id="WP_176141011.1">
    <property type="nucleotide sequence ID" value="NZ_FUZF01000004.1"/>
</dbReference>
<organism evidence="10 11">
    <name type="scientific">Sphingobacterium nematocida</name>
    <dbReference type="NCBI Taxonomy" id="1513896"/>
    <lineage>
        <taxon>Bacteria</taxon>
        <taxon>Pseudomonadati</taxon>
        <taxon>Bacteroidota</taxon>
        <taxon>Sphingobacteriia</taxon>
        <taxon>Sphingobacteriales</taxon>
        <taxon>Sphingobacteriaceae</taxon>
        <taxon>Sphingobacterium</taxon>
    </lineage>
</organism>
<keyword evidence="3 7" id="KW-1134">Transmembrane beta strand</keyword>
<dbReference type="Gene3D" id="2.170.130.10">
    <property type="entry name" value="TonB-dependent receptor, plug domain"/>
    <property type="match status" value="1"/>
</dbReference>
<dbReference type="NCBIfam" id="TIGR04056">
    <property type="entry name" value="OMP_RagA_SusC"/>
    <property type="match status" value="1"/>
</dbReference>
<keyword evidence="2 7" id="KW-0813">Transport</keyword>
<dbReference type="AlphaFoldDB" id="A0A1T5CS74"/>
<dbReference type="InterPro" id="IPR039426">
    <property type="entry name" value="TonB-dep_rcpt-like"/>
</dbReference>
<dbReference type="InterPro" id="IPR012910">
    <property type="entry name" value="Plug_dom"/>
</dbReference>
<dbReference type="InterPro" id="IPR023997">
    <property type="entry name" value="TonB-dep_OMP_SusC/RagA_CS"/>
</dbReference>
<reference evidence="11" key="1">
    <citation type="submission" date="2017-02" db="EMBL/GenBank/DDBJ databases">
        <authorList>
            <person name="Varghese N."/>
            <person name="Submissions S."/>
        </authorList>
    </citation>
    <scope>NUCLEOTIDE SEQUENCE [LARGE SCALE GENOMIC DNA]</scope>
    <source>
        <strain evidence="11">DSM 24091</strain>
    </source>
</reference>
<evidence type="ECO:0000256" key="4">
    <source>
        <dbReference type="ARBA" id="ARBA00022692"/>
    </source>
</evidence>
<dbReference type="InterPro" id="IPR036942">
    <property type="entry name" value="Beta-barrel_TonB_sf"/>
</dbReference>
<dbReference type="EMBL" id="FUZF01000004">
    <property type="protein sequence ID" value="SKB62206.1"/>
    <property type="molecule type" value="Genomic_DNA"/>
</dbReference>
<comment type="similarity">
    <text evidence="7">Belongs to the TonB-dependent receptor family.</text>
</comment>
<keyword evidence="4 7" id="KW-0812">Transmembrane</keyword>
<evidence type="ECO:0000313" key="11">
    <source>
        <dbReference type="Proteomes" id="UP000190150"/>
    </source>
</evidence>
<keyword evidence="6 7" id="KW-0998">Cell outer membrane</keyword>
<keyword evidence="8" id="KW-0732">Signal</keyword>
<dbReference type="Pfam" id="PF07715">
    <property type="entry name" value="Plug"/>
    <property type="match status" value="1"/>
</dbReference>
<dbReference type="PROSITE" id="PS52016">
    <property type="entry name" value="TONB_DEPENDENT_REC_3"/>
    <property type="match status" value="1"/>
</dbReference>
<dbReference type="SUPFAM" id="SSF49464">
    <property type="entry name" value="Carboxypeptidase regulatory domain-like"/>
    <property type="match status" value="1"/>
</dbReference>
<keyword evidence="5 7" id="KW-0472">Membrane</keyword>
<feature type="chain" id="PRO_5012888428" evidence="8">
    <location>
        <begin position="38"/>
        <end position="1072"/>
    </location>
</feature>
<dbReference type="InterPro" id="IPR037066">
    <property type="entry name" value="Plug_dom_sf"/>
</dbReference>
<dbReference type="Gene3D" id="2.40.170.20">
    <property type="entry name" value="TonB-dependent receptor, beta-barrel domain"/>
    <property type="match status" value="1"/>
</dbReference>
<evidence type="ECO:0000313" key="10">
    <source>
        <dbReference type="EMBL" id="SKB62206.1"/>
    </source>
</evidence>
<gene>
    <name evidence="10" type="ORF">SAMN05660841_01563</name>
</gene>
<dbReference type="Pfam" id="PF13715">
    <property type="entry name" value="CarbopepD_reg_2"/>
    <property type="match status" value="1"/>
</dbReference>
<accession>A0A1T5CS74</accession>
<dbReference type="NCBIfam" id="TIGR04057">
    <property type="entry name" value="SusC_RagA_signa"/>
    <property type="match status" value="1"/>
</dbReference>